<comment type="caution">
    <text evidence="1">The sequence shown here is derived from an EMBL/GenBank/DDBJ whole genome shotgun (WGS) entry which is preliminary data.</text>
</comment>
<organism evidence="1 2">
    <name type="scientific">Halteria grandinella</name>
    <dbReference type="NCBI Taxonomy" id="5974"/>
    <lineage>
        <taxon>Eukaryota</taxon>
        <taxon>Sar</taxon>
        <taxon>Alveolata</taxon>
        <taxon>Ciliophora</taxon>
        <taxon>Intramacronucleata</taxon>
        <taxon>Spirotrichea</taxon>
        <taxon>Stichotrichia</taxon>
        <taxon>Sporadotrichida</taxon>
        <taxon>Halteriidae</taxon>
        <taxon>Halteria</taxon>
    </lineage>
</organism>
<proteinExistence type="predicted"/>
<name>A0A8J8NBM3_HALGN</name>
<sequence>METPQKFDDLFQKQKERIVNEYKEKLRSKLQEVIDRDHSILNMKSDDYLKQYFDRMGIFMPIQQQSTQIVQMSDKCVQCGKGYLKKESNLEILSAENDIEESSSMLKDDNEFYNEGGYQSDDERVGVGNMTLHTPTFNILSEDRAEDDDIQMRQERHTGFSFPRNYILSAQENQF</sequence>
<reference evidence="1" key="1">
    <citation type="submission" date="2019-06" db="EMBL/GenBank/DDBJ databases">
        <authorList>
            <person name="Zheng W."/>
        </authorList>
    </citation>
    <scope>NUCLEOTIDE SEQUENCE</scope>
    <source>
        <strain evidence="1">QDHG01</strain>
    </source>
</reference>
<protein>
    <submittedName>
        <fullName evidence="1">Uncharacterized protein</fullName>
    </submittedName>
</protein>
<gene>
    <name evidence="1" type="ORF">FGO68_gene12098</name>
</gene>
<keyword evidence="2" id="KW-1185">Reference proteome</keyword>
<dbReference type="AlphaFoldDB" id="A0A8J8NBM3"/>
<dbReference type="Proteomes" id="UP000785679">
    <property type="component" value="Unassembled WGS sequence"/>
</dbReference>
<dbReference type="EMBL" id="RRYP01026195">
    <property type="protein sequence ID" value="TNV71874.1"/>
    <property type="molecule type" value="Genomic_DNA"/>
</dbReference>
<evidence type="ECO:0000313" key="2">
    <source>
        <dbReference type="Proteomes" id="UP000785679"/>
    </source>
</evidence>
<accession>A0A8J8NBM3</accession>
<evidence type="ECO:0000313" key="1">
    <source>
        <dbReference type="EMBL" id="TNV71874.1"/>
    </source>
</evidence>